<organism evidence="2 3">
    <name type="scientific">Aureibacillus halotolerans</name>
    <dbReference type="NCBI Taxonomy" id="1508390"/>
    <lineage>
        <taxon>Bacteria</taxon>
        <taxon>Bacillati</taxon>
        <taxon>Bacillota</taxon>
        <taxon>Bacilli</taxon>
        <taxon>Bacillales</taxon>
        <taxon>Bacillaceae</taxon>
        <taxon>Aureibacillus</taxon>
    </lineage>
</organism>
<dbReference type="InterPro" id="IPR029068">
    <property type="entry name" value="Glyas_Bleomycin-R_OHBP_Dase"/>
</dbReference>
<keyword evidence="3" id="KW-1185">Reference proteome</keyword>
<evidence type="ECO:0000259" key="1">
    <source>
        <dbReference type="PROSITE" id="PS51819"/>
    </source>
</evidence>
<evidence type="ECO:0000313" key="3">
    <source>
        <dbReference type="Proteomes" id="UP000295632"/>
    </source>
</evidence>
<reference evidence="2 3" key="1">
    <citation type="submission" date="2019-03" db="EMBL/GenBank/DDBJ databases">
        <title>Genomic Encyclopedia of Type Strains, Phase IV (KMG-IV): sequencing the most valuable type-strain genomes for metagenomic binning, comparative biology and taxonomic classification.</title>
        <authorList>
            <person name="Goeker M."/>
        </authorList>
    </citation>
    <scope>NUCLEOTIDE SEQUENCE [LARGE SCALE GENOMIC DNA]</scope>
    <source>
        <strain evidence="2 3">DSM 28697</strain>
    </source>
</reference>
<protein>
    <recommendedName>
        <fullName evidence="1">VOC domain-containing protein</fullName>
    </recommendedName>
</protein>
<dbReference type="Proteomes" id="UP000295632">
    <property type="component" value="Unassembled WGS sequence"/>
</dbReference>
<dbReference type="EMBL" id="SNYJ01000005">
    <property type="protein sequence ID" value="TDQ40711.1"/>
    <property type="molecule type" value="Genomic_DNA"/>
</dbReference>
<dbReference type="AlphaFoldDB" id="A0A4R6U3T7"/>
<dbReference type="InterPro" id="IPR037523">
    <property type="entry name" value="VOC_core"/>
</dbReference>
<gene>
    <name evidence="2" type="ORF">EV213_10557</name>
</gene>
<feature type="domain" description="VOC" evidence="1">
    <location>
        <begin position="3"/>
        <end position="128"/>
    </location>
</feature>
<dbReference type="InterPro" id="IPR004360">
    <property type="entry name" value="Glyas_Fos-R_dOase_dom"/>
</dbReference>
<accession>A0A4R6U3T7</accession>
<dbReference type="PROSITE" id="PS51819">
    <property type="entry name" value="VOC"/>
    <property type="match status" value="1"/>
</dbReference>
<name>A0A4R6U3T7_9BACI</name>
<dbReference type="PANTHER" id="PTHR36503">
    <property type="entry name" value="BLR2520 PROTEIN"/>
    <property type="match status" value="1"/>
</dbReference>
<dbReference type="SUPFAM" id="SSF54593">
    <property type="entry name" value="Glyoxalase/Bleomycin resistance protein/Dihydroxybiphenyl dioxygenase"/>
    <property type="match status" value="1"/>
</dbReference>
<dbReference type="Gene3D" id="3.10.180.10">
    <property type="entry name" value="2,3-Dihydroxybiphenyl 1,2-Dioxygenase, domain 1"/>
    <property type="match status" value="1"/>
</dbReference>
<dbReference type="OrthoDB" id="9798430at2"/>
<dbReference type="Pfam" id="PF00903">
    <property type="entry name" value="Glyoxalase"/>
    <property type="match status" value="1"/>
</dbReference>
<sequence length="136" mass="15046">MATDVWINLPVENTQRSKSFFEQLGFDVSVREETGHVILSFGENNSSVMLFPREMFEQFTGQDAADPREASQVLISISAASRDEVNELARNAEAAGGSVYAEPAESQGFMYGCGFADPDGHRWNALYMDPEQMPKA</sequence>
<proteinExistence type="predicted"/>
<evidence type="ECO:0000313" key="2">
    <source>
        <dbReference type="EMBL" id="TDQ40711.1"/>
    </source>
</evidence>
<comment type="caution">
    <text evidence="2">The sequence shown here is derived from an EMBL/GenBank/DDBJ whole genome shotgun (WGS) entry which is preliminary data.</text>
</comment>
<dbReference type="RefSeq" id="WP_133579914.1">
    <property type="nucleotide sequence ID" value="NZ_SNYJ01000005.1"/>
</dbReference>
<dbReference type="PANTHER" id="PTHR36503:SF2">
    <property type="entry name" value="BLR2408 PROTEIN"/>
    <property type="match status" value="1"/>
</dbReference>